<accession>A0A9Q0XNT1</accession>
<evidence type="ECO:0000256" key="14">
    <source>
        <dbReference type="ARBA" id="ARBA00078525"/>
    </source>
</evidence>
<keyword evidence="8" id="KW-0496">Mitochondrion</keyword>
<name>A0A9Q0XNT1_9SAUR</name>
<proteinExistence type="inferred from homology"/>
<dbReference type="Proteomes" id="UP001142489">
    <property type="component" value="Unassembled WGS sequence"/>
</dbReference>
<comment type="caution">
    <text evidence="15">The sequence shown here is derived from an EMBL/GenBank/DDBJ whole genome shotgun (WGS) entry which is preliminary data.</text>
</comment>
<evidence type="ECO:0000313" key="16">
    <source>
        <dbReference type="Proteomes" id="UP001142489"/>
    </source>
</evidence>
<gene>
    <name evidence="15" type="ORF">JRQ81_020059</name>
</gene>
<dbReference type="SUPFAM" id="SSF47928">
    <property type="entry name" value="N-terminal domain of the delta subunit of the F1F0-ATP synthase"/>
    <property type="match status" value="1"/>
</dbReference>
<evidence type="ECO:0000313" key="15">
    <source>
        <dbReference type="EMBL" id="KAJ7320548.1"/>
    </source>
</evidence>
<evidence type="ECO:0000256" key="13">
    <source>
        <dbReference type="ARBA" id="ARBA00073432"/>
    </source>
</evidence>
<evidence type="ECO:0000256" key="5">
    <source>
        <dbReference type="ARBA" id="ARBA00022792"/>
    </source>
</evidence>
<keyword evidence="3" id="KW-0813">Transport</keyword>
<dbReference type="GO" id="GO:0045259">
    <property type="term" value="C:proton-transporting ATP synthase complex"/>
    <property type="evidence" value="ECO:0007669"/>
    <property type="project" value="UniProtKB-ARBA"/>
</dbReference>
<comment type="subcellular location">
    <subcellularLocation>
        <location evidence="1">Mitochondrion inner membrane</location>
    </subcellularLocation>
</comment>
<comment type="subunit">
    <text evidence="12">Component of the ATP synthase complex composed at least of ATP5F1A/subunit alpha, ATP5F1B/subunit beta, ATP5MC1/subunit c (homooctomer), MT-ATP6/subunit a, MT-ATP8/subunit 8, ATP5ME/subunit e, ATP5MF/subunit f, ATP5MG/subunit g, ATP5MK/subunit k, ATP5MJ/subunit j, ATP5F1C/subunit gamma, ATP5F1D/subunit delta, ATP5F1E/subunit epsilon, ATP5PF/subunit F6, ATP5PB/subunit b, ATP5PD/subunit d, ATP5PO/subunit OSCP. ATP synthase complex consists of a soluble F(1) head domain (subunits alpha(3) and beta(3)) - the catalytic core - and a membrane F(0) domain - the membrane proton channel (subunits c, a, 8, e, f, g, k and j). These two domains are linked by a central stalk (subunits gamma, delta, and epsilon) rotating inside the F1 region and a stationary peripheral stalk (subunits F6, b, d, and OSCP).</text>
</comment>
<evidence type="ECO:0000256" key="8">
    <source>
        <dbReference type="ARBA" id="ARBA00023128"/>
    </source>
</evidence>
<dbReference type="EMBL" id="JAPFRF010000010">
    <property type="protein sequence ID" value="KAJ7320548.1"/>
    <property type="molecule type" value="Genomic_DNA"/>
</dbReference>
<dbReference type="GO" id="GO:0046933">
    <property type="term" value="F:proton-transporting ATP synthase activity, rotational mechanism"/>
    <property type="evidence" value="ECO:0007669"/>
    <property type="project" value="InterPro"/>
</dbReference>
<dbReference type="HAMAP" id="MF_01416">
    <property type="entry name" value="ATP_synth_delta_bact"/>
    <property type="match status" value="1"/>
</dbReference>
<dbReference type="OrthoDB" id="1262810at2759"/>
<reference evidence="15" key="1">
    <citation type="journal article" date="2023" name="DNA Res.">
        <title>Chromosome-level genome assembly of Phrynocephalus forsythii using third-generation DNA sequencing and Hi-C analysis.</title>
        <authorList>
            <person name="Qi Y."/>
            <person name="Zhao W."/>
            <person name="Zhao Y."/>
            <person name="Niu C."/>
            <person name="Cao S."/>
            <person name="Zhang Y."/>
        </authorList>
    </citation>
    <scope>NUCLEOTIDE SEQUENCE</scope>
    <source>
        <tissue evidence="15">Muscle</tissue>
    </source>
</reference>
<dbReference type="Gene3D" id="1.10.520.20">
    <property type="entry name" value="N-terminal domain of the delta subunit of the F1F0-ATP synthase"/>
    <property type="match status" value="1"/>
</dbReference>
<keyword evidence="10" id="KW-0066">ATP synthesis</keyword>
<evidence type="ECO:0000256" key="10">
    <source>
        <dbReference type="ARBA" id="ARBA00023310"/>
    </source>
</evidence>
<keyword evidence="6" id="KW-0809">Transit peptide</keyword>
<dbReference type="PANTHER" id="PTHR11910">
    <property type="entry name" value="ATP SYNTHASE DELTA CHAIN"/>
    <property type="match status" value="1"/>
</dbReference>
<keyword evidence="16" id="KW-1185">Reference proteome</keyword>
<dbReference type="AlphaFoldDB" id="A0A9Q0XNT1"/>
<dbReference type="Pfam" id="PF00213">
    <property type="entry name" value="OSCP"/>
    <property type="match status" value="1"/>
</dbReference>
<dbReference type="InterPro" id="IPR026015">
    <property type="entry name" value="ATP_synth_OSCP/delta_N_sf"/>
</dbReference>
<evidence type="ECO:0000256" key="9">
    <source>
        <dbReference type="ARBA" id="ARBA00023136"/>
    </source>
</evidence>
<evidence type="ECO:0000256" key="11">
    <source>
        <dbReference type="ARBA" id="ARBA00033369"/>
    </source>
</evidence>
<comment type="similarity">
    <text evidence="2">Belongs to the ATPase delta chain family.</text>
</comment>
<keyword evidence="5" id="KW-0999">Mitochondrion inner membrane</keyword>
<evidence type="ECO:0000256" key="12">
    <source>
        <dbReference type="ARBA" id="ARBA00064647"/>
    </source>
</evidence>
<keyword evidence="4" id="KW-0375">Hydrogen ion transport</keyword>
<dbReference type="PRINTS" id="PR00125">
    <property type="entry name" value="ATPASEDELTA"/>
</dbReference>
<evidence type="ECO:0000256" key="3">
    <source>
        <dbReference type="ARBA" id="ARBA00022448"/>
    </source>
</evidence>
<keyword evidence="9" id="KW-0472">Membrane</keyword>
<sequence>MAASMGLAQKVRRFSTSLVRPMSRLVQPPIQLYGLEGRYATALYSAAFKQKKLEQTEKELFRLLALMKDPKLSAVVMNPHVKKAVKQKTVHDIMVKEKLSPIIVNFVNVLAENGRLPYTAGVISSFDKIMSAHRGEVICSVTTARPLDEANITELKSTLSGFLAKGEVLKLELKTDPTILGGMIVSIGDKYVDMSTRTKIQKLSKIMHQNI</sequence>
<dbReference type="NCBIfam" id="TIGR01145">
    <property type="entry name" value="ATP_synt_delta"/>
    <property type="match status" value="1"/>
</dbReference>
<evidence type="ECO:0000256" key="6">
    <source>
        <dbReference type="ARBA" id="ARBA00022946"/>
    </source>
</evidence>
<dbReference type="InterPro" id="IPR000711">
    <property type="entry name" value="ATPase_OSCP/dsu"/>
</dbReference>
<evidence type="ECO:0000256" key="1">
    <source>
        <dbReference type="ARBA" id="ARBA00004273"/>
    </source>
</evidence>
<evidence type="ECO:0000256" key="2">
    <source>
        <dbReference type="ARBA" id="ARBA00007046"/>
    </source>
</evidence>
<evidence type="ECO:0000256" key="4">
    <source>
        <dbReference type="ARBA" id="ARBA00022781"/>
    </source>
</evidence>
<evidence type="ECO:0000256" key="7">
    <source>
        <dbReference type="ARBA" id="ARBA00023065"/>
    </source>
</evidence>
<organism evidence="15 16">
    <name type="scientific">Phrynocephalus forsythii</name>
    <dbReference type="NCBI Taxonomy" id="171643"/>
    <lineage>
        <taxon>Eukaryota</taxon>
        <taxon>Metazoa</taxon>
        <taxon>Chordata</taxon>
        <taxon>Craniata</taxon>
        <taxon>Vertebrata</taxon>
        <taxon>Euteleostomi</taxon>
        <taxon>Lepidosauria</taxon>
        <taxon>Squamata</taxon>
        <taxon>Bifurcata</taxon>
        <taxon>Unidentata</taxon>
        <taxon>Episquamata</taxon>
        <taxon>Toxicofera</taxon>
        <taxon>Iguania</taxon>
        <taxon>Acrodonta</taxon>
        <taxon>Agamidae</taxon>
        <taxon>Agaminae</taxon>
        <taxon>Phrynocephalus</taxon>
    </lineage>
</organism>
<dbReference type="GO" id="GO:0005743">
    <property type="term" value="C:mitochondrial inner membrane"/>
    <property type="evidence" value="ECO:0007669"/>
    <property type="project" value="UniProtKB-SubCell"/>
</dbReference>
<dbReference type="FunFam" id="1.10.520.20:FF:000002">
    <property type="entry name" value="ATP synthase subunit O, mitochondrial"/>
    <property type="match status" value="1"/>
</dbReference>
<protein>
    <recommendedName>
        <fullName evidence="13">ATP synthase peripheral stalk subunit OSCP, mitochondrial</fullName>
    </recommendedName>
    <alternativeName>
        <fullName evidence="14">ATP synthase subunit O</fullName>
    </alternativeName>
    <alternativeName>
        <fullName evidence="11">Oligomycin sensitivity conferral protein</fullName>
    </alternativeName>
</protein>
<keyword evidence="7" id="KW-0406">Ion transport</keyword>